<dbReference type="PANTHER" id="PTHR35318:SF2">
    <property type="entry name" value="OS08G0138900 PROTEIN"/>
    <property type="match status" value="1"/>
</dbReference>
<dbReference type="PANTHER" id="PTHR35318">
    <property type="entry name" value="BNAA10G08410D PROTEIN"/>
    <property type="match status" value="1"/>
</dbReference>
<sequence>MRLLEFPCGRRAPRQEAAVAAQPRDRAAAKDLEGKRRRRAASPWRPSLAAISEDRALVVRDGAAEGGGGPRKATAKSTSRVIPSSFKNDYGYSIVTLSLSLSLSLDGRM</sequence>
<organism evidence="2 3">
    <name type="scientific">Ensete ventricosum</name>
    <name type="common">Abyssinian banana</name>
    <name type="synonym">Musa ensete</name>
    <dbReference type="NCBI Taxonomy" id="4639"/>
    <lineage>
        <taxon>Eukaryota</taxon>
        <taxon>Viridiplantae</taxon>
        <taxon>Streptophyta</taxon>
        <taxon>Embryophyta</taxon>
        <taxon>Tracheophyta</taxon>
        <taxon>Spermatophyta</taxon>
        <taxon>Magnoliopsida</taxon>
        <taxon>Liliopsida</taxon>
        <taxon>Zingiberales</taxon>
        <taxon>Musaceae</taxon>
        <taxon>Ensete</taxon>
    </lineage>
</organism>
<accession>A0A426ZH24</accession>
<feature type="region of interest" description="Disordered" evidence="1">
    <location>
        <begin position="61"/>
        <end position="80"/>
    </location>
</feature>
<proteinExistence type="predicted"/>
<evidence type="ECO:0000313" key="3">
    <source>
        <dbReference type="Proteomes" id="UP000287651"/>
    </source>
</evidence>
<dbReference type="EMBL" id="AMZH03006653">
    <property type="protein sequence ID" value="RRT63286.1"/>
    <property type="molecule type" value="Genomic_DNA"/>
</dbReference>
<evidence type="ECO:0000313" key="2">
    <source>
        <dbReference type="EMBL" id="RRT63286.1"/>
    </source>
</evidence>
<protein>
    <submittedName>
        <fullName evidence="2">Uncharacterized protein</fullName>
    </submittedName>
</protein>
<gene>
    <name evidence="2" type="ORF">B296_00042812</name>
</gene>
<dbReference type="AlphaFoldDB" id="A0A426ZH24"/>
<evidence type="ECO:0000256" key="1">
    <source>
        <dbReference type="SAM" id="MobiDB-lite"/>
    </source>
</evidence>
<comment type="caution">
    <text evidence="2">The sequence shown here is derived from an EMBL/GenBank/DDBJ whole genome shotgun (WGS) entry which is preliminary data.</text>
</comment>
<reference evidence="2 3" key="1">
    <citation type="journal article" date="2014" name="Agronomy (Basel)">
        <title>A Draft Genome Sequence for Ensete ventricosum, the Drought-Tolerant Tree Against Hunger.</title>
        <authorList>
            <person name="Harrison J."/>
            <person name="Moore K.A."/>
            <person name="Paszkiewicz K."/>
            <person name="Jones T."/>
            <person name="Grant M."/>
            <person name="Ambacheew D."/>
            <person name="Muzemil S."/>
            <person name="Studholme D.J."/>
        </authorList>
    </citation>
    <scope>NUCLEOTIDE SEQUENCE [LARGE SCALE GENOMIC DNA]</scope>
</reference>
<dbReference type="Proteomes" id="UP000287651">
    <property type="component" value="Unassembled WGS sequence"/>
</dbReference>
<feature type="region of interest" description="Disordered" evidence="1">
    <location>
        <begin position="14"/>
        <end position="46"/>
    </location>
</feature>
<name>A0A426ZH24_ENSVE</name>
<feature type="compositionally biased region" description="Basic and acidic residues" evidence="1">
    <location>
        <begin position="23"/>
        <end position="34"/>
    </location>
</feature>